<keyword evidence="4" id="KW-1185">Reference proteome</keyword>
<dbReference type="InterPro" id="IPR004843">
    <property type="entry name" value="Calcineurin-like_PHP"/>
</dbReference>
<evidence type="ECO:0000259" key="2">
    <source>
        <dbReference type="Pfam" id="PF00149"/>
    </source>
</evidence>
<dbReference type="Proteomes" id="UP001515480">
    <property type="component" value="Unassembled WGS sequence"/>
</dbReference>
<sequence length="276" mass="30642">MGALLRCLVPCLTQWHKPLPERASASVAMQKEPTPTHTAHATLSADPRCIRTIVIGDVHGCLLELKQLLTQCEYRAERDCVVLVGDLVNKGPLSAEVVSFVREQGFFCVRGNHDETALREWEEREQARRNGREPASSEKYAYTDRFSEADVQFLQAMPYTLSLPHLDTIVVHAGLVPGVQLAEQQGKDMTRMRDVKPSDGGWHASEKQDGVPWASVWPGPTHVIFGHDAKRRLQQHAHATGLDTGCCYGGELTALILPEKRLVSVSAMREYAPRTG</sequence>
<proteinExistence type="predicted"/>
<name>A0AB34J5P6_PRYPA</name>
<reference evidence="3 4" key="1">
    <citation type="journal article" date="2024" name="Science">
        <title>Giant polyketide synthase enzymes in the biosynthesis of giant marine polyether toxins.</title>
        <authorList>
            <person name="Fallon T.R."/>
            <person name="Shende V.V."/>
            <person name="Wierzbicki I.H."/>
            <person name="Pendleton A.L."/>
            <person name="Watervoot N.F."/>
            <person name="Auber R.P."/>
            <person name="Gonzalez D.J."/>
            <person name="Wisecaver J.H."/>
            <person name="Moore B.S."/>
        </authorList>
    </citation>
    <scope>NUCLEOTIDE SEQUENCE [LARGE SCALE GENOMIC DNA]</scope>
    <source>
        <strain evidence="3 4">12B1</strain>
    </source>
</reference>
<dbReference type="AlphaFoldDB" id="A0AB34J5P6"/>
<dbReference type="SUPFAM" id="SSF56300">
    <property type="entry name" value="Metallo-dependent phosphatases"/>
    <property type="match status" value="1"/>
</dbReference>
<comment type="caution">
    <text evidence="3">The sequence shown here is derived from an EMBL/GenBank/DDBJ whole genome shotgun (WGS) entry which is preliminary data.</text>
</comment>
<evidence type="ECO:0000313" key="3">
    <source>
        <dbReference type="EMBL" id="KAL1512130.1"/>
    </source>
</evidence>
<feature type="compositionally biased region" description="Basic and acidic residues" evidence="1">
    <location>
        <begin position="186"/>
        <end position="197"/>
    </location>
</feature>
<dbReference type="EMBL" id="JBGBPQ010000013">
    <property type="protein sequence ID" value="KAL1512130.1"/>
    <property type="molecule type" value="Genomic_DNA"/>
</dbReference>
<dbReference type="CDD" id="cd00144">
    <property type="entry name" value="MPP_PPP_family"/>
    <property type="match status" value="1"/>
</dbReference>
<dbReference type="GO" id="GO:0006798">
    <property type="term" value="P:polyphosphate catabolic process"/>
    <property type="evidence" value="ECO:0007669"/>
    <property type="project" value="TreeGrafter"/>
</dbReference>
<dbReference type="GO" id="GO:0016791">
    <property type="term" value="F:phosphatase activity"/>
    <property type="evidence" value="ECO:0007669"/>
    <property type="project" value="TreeGrafter"/>
</dbReference>
<gene>
    <name evidence="3" type="ORF">AB1Y20_005398</name>
</gene>
<dbReference type="PANTHER" id="PTHR42850:SF4">
    <property type="entry name" value="ZINC-DEPENDENT ENDOPOLYPHOSPHATASE"/>
    <property type="match status" value="1"/>
</dbReference>
<accession>A0AB34J5P6</accession>
<feature type="domain" description="Calcineurin-like phosphoesterase" evidence="2">
    <location>
        <begin position="51"/>
        <end position="227"/>
    </location>
</feature>
<dbReference type="GO" id="GO:0005737">
    <property type="term" value="C:cytoplasm"/>
    <property type="evidence" value="ECO:0007669"/>
    <property type="project" value="TreeGrafter"/>
</dbReference>
<dbReference type="InterPro" id="IPR050126">
    <property type="entry name" value="Ap4A_hydrolase"/>
</dbReference>
<dbReference type="Gene3D" id="3.60.21.10">
    <property type="match status" value="1"/>
</dbReference>
<evidence type="ECO:0000256" key="1">
    <source>
        <dbReference type="SAM" id="MobiDB-lite"/>
    </source>
</evidence>
<dbReference type="PANTHER" id="PTHR42850">
    <property type="entry name" value="METALLOPHOSPHOESTERASE"/>
    <property type="match status" value="1"/>
</dbReference>
<evidence type="ECO:0000313" key="4">
    <source>
        <dbReference type="Proteomes" id="UP001515480"/>
    </source>
</evidence>
<dbReference type="GO" id="GO:0000298">
    <property type="term" value="F:endopolyphosphatase activity"/>
    <property type="evidence" value="ECO:0007669"/>
    <property type="project" value="TreeGrafter"/>
</dbReference>
<protein>
    <recommendedName>
        <fullName evidence="2">Calcineurin-like phosphoesterase domain-containing protein</fullName>
    </recommendedName>
</protein>
<dbReference type="InterPro" id="IPR029052">
    <property type="entry name" value="Metallo-depent_PP-like"/>
</dbReference>
<feature type="region of interest" description="Disordered" evidence="1">
    <location>
        <begin position="186"/>
        <end position="211"/>
    </location>
</feature>
<dbReference type="Pfam" id="PF00149">
    <property type="entry name" value="Metallophos"/>
    <property type="match status" value="1"/>
</dbReference>
<organism evidence="3 4">
    <name type="scientific">Prymnesium parvum</name>
    <name type="common">Toxic golden alga</name>
    <dbReference type="NCBI Taxonomy" id="97485"/>
    <lineage>
        <taxon>Eukaryota</taxon>
        <taxon>Haptista</taxon>
        <taxon>Haptophyta</taxon>
        <taxon>Prymnesiophyceae</taxon>
        <taxon>Prymnesiales</taxon>
        <taxon>Prymnesiaceae</taxon>
        <taxon>Prymnesium</taxon>
    </lineage>
</organism>